<dbReference type="AlphaFoldDB" id="A0AAD4MHZ6"/>
<proteinExistence type="predicted"/>
<name>A0AAD4MHZ6_9BILA</name>
<gene>
    <name evidence="1" type="ORF">DdX_22154</name>
</gene>
<reference evidence="1" key="1">
    <citation type="submission" date="2022-01" db="EMBL/GenBank/DDBJ databases">
        <title>Genome Sequence Resource for Two Populations of Ditylenchus destructor, the Migratory Endoparasitic Phytonematode.</title>
        <authorList>
            <person name="Zhang H."/>
            <person name="Lin R."/>
            <person name="Xie B."/>
        </authorList>
    </citation>
    <scope>NUCLEOTIDE SEQUENCE</scope>
    <source>
        <strain evidence="1">BazhouSP</strain>
    </source>
</reference>
<evidence type="ECO:0000313" key="1">
    <source>
        <dbReference type="EMBL" id="KAI1691015.1"/>
    </source>
</evidence>
<dbReference type="Pfam" id="PF01221">
    <property type="entry name" value="Dynein_light"/>
    <property type="match status" value="1"/>
</dbReference>
<dbReference type="InterPro" id="IPR001372">
    <property type="entry name" value="Dynein_light_chain_typ-1/2"/>
</dbReference>
<protein>
    <submittedName>
        <fullName evidence="1">Dynein light chain type 1 domain-containing protein</fullName>
    </submittedName>
</protein>
<dbReference type="EMBL" id="JAKKPZ010001020">
    <property type="protein sequence ID" value="KAI1691015.1"/>
    <property type="molecule type" value="Genomic_DNA"/>
</dbReference>
<dbReference type="InterPro" id="IPR037177">
    <property type="entry name" value="DLC_sf"/>
</dbReference>
<keyword evidence="2" id="KW-1185">Reference proteome</keyword>
<accession>A0AAD4MHZ6</accession>
<dbReference type="GO" id="GO:0007017">
    <property type="term" value="P:microtubule-based process"/>
    <property type="evidence" value="ECO:0007669"/>
    <property type="project" value="InterPro"/>
</dbReference>
<evidence type="ECO:0000313" key="2">
    <source>
        <dbReference type="Proteomes" id="UP001201812"/>
    </source>
</evidence>
<sequence length="79" mass="9357">MEARETRDFALSTLTEIRKKHSEESWARRLQQAMDDKYAPAGWNCLMGRDFTTQFFNHEGYLLVFGIGEKTRCVLFKMF</sequence>
<dbReference type="Proteomes" id="UP001201812">
    <property type="component" value="Unassembled WGS sequence"/>
</dbReference>
<organism evidence="1 2">
    <name type="scientific">Ditylenchus destructor</name>
    <dbReference type="NCBI Taxonomy" id="166010"/>
    <lineage>
        <taxon>Eukaryota</taxon>
        <taxon>Metazoa</taxon>
        <taxon>Ecdysozoa</taxon>
        <taxon>Nematoda</taxon>
        <taxon>Chromadorea</taxon>
        <taxon>Rhabditida</taxon>
        <taxon>Tylenchina</taxon>
        <taxon>Tylenchomorpha</taxon>
        <taxon>Sphaerularioidea</taxon>
        <taxon>Anguinidae</taxon>
        <taxon>Anguininae</taxon>
        <taxon>Ditylenchus</taxon>
    </lineage>
</organism>
<dbReference type="Gene3D" id="3.30.740.10">
    <property type="entry name" value="Protein Inhibitor Of Neuronal Nitric Oxide Synthase"/>
    <property type="match status" value="1"/>
</dbReference>
<comment type="caution">
    <text evidence="1">The sequence shown here is derived from an EMBL/GenBank/DDBJ whole genome shotgun (WGS) entry which is preliminary data.</text>
</comment>
<dbReference type="SUPFAM" id="SSF54648">
    <property type="entry name" value="DLC"/>
    <property type="match status" value="1"/>
</dbReference>
<dbReference type="GO" id="GO:0030286">
    <property type="term" value="C:dynein complex"/>
    <property type="evidence" value="ECO:0007669"/>
    <property type="project" value="InterPro"/>
</dbReference>